<proteinExistence type="predicted"/>
<organism evidence="3 4">
    <name type="scientific">Micromonospora taraxaci</name>
    <dbReference type="NCBI Taxonomy" id="1316803"/>
    <lineage>
        <taxon>Bacteria</taxon>
        <taxon>Bacillati</taxon>
        <taxon>Actinomycetota</taxon>
        <taxon>Actinomycetes</taxon>
        <taxon>Micromonosporales</taxon>
        <taxon>Micromonosporaceae</taxon>
        <taxon>Micromonospora</taxon>
    </lineage>
</organism>
<feature type="region of interest" description="Disordered" evidence="1">
    <location>
        <begin position="55"/>
        <end position="130"/>
    </location>
</feature>
<evidence type="ECO:0000313" key="4">
    <source>
        <dbReference type="Proteomes" id="UP000317685"/>
    </source>
</evidence>
<sequence>MNGWRVATGVMILSGGALGALLSAPVLLAGDTAALPITILGAGAMAFGAVQVRGGLRAPAPRRAPRRVPGPRQRHADTSIPSTYYGDSNGWDWSRGGDGDSAGGGHSGGDFGGGGSSGGGGDSGGGGGGS</sequence>
<dbReference type="RefSeq" id="WP_145779552.1">
    <property type="nucleotide sequence ID" value="NZ_JBEZJB010000027.1"/>
</dbReference>
<feature type="transmembrane region" description="Helical" evidence="2">
    <location>
        <begin position="33"/>
        <end position="56"/>
    </location>
</feature>
<evidence type="ECO:0000256" key="1">
    <source>
        <dbReference type="SAM" id="MobiDB-lite"/>
    </source>
</evidence>
<keyword evidence="4" id="KW-1185">Reference proteome</keyword>
<dbReference type="GeneID" id="300127429"/>
<keyword evidence="2" id="KW-0472">Membrane</keyword>
<dbReference type="EMBL" id="VIWZ01000001">
    <property type="protein sequence ID" value="TWG16485.1"/>
    <property type="molecule type" value="Genomic_DNA"/>
</dbReference>
<keyword evidence="2" id="KW-1133">Transmembrane helix</keyword>
<protein>
    <submittedName>
        <fullName evidence="3">Uncharacterized protein</fullName>
    </submittedName>
</protein>
<dbReference type="AlphaFoldDB" id="A0A561VXZ4"/>
<keyword evidence="2" id="KW-0812">Transmembrane</keyword>
<evidence type="ECO:0000256" key="2">
    <source>
        <dbReference type="SAM" id="Phobius"/>
    </source>
</evidence>
<evidence type="ECO:0000313" key="3">
    <source>
        <dbReference type="EMBL" id="TWG16485.1"/>
    </source>
</evidence>
<name>A0A561VXZ4_9ACTN</name>
<comment type="caution">
    <text evidence="3">The sequence shown here is derived from an EMBL/GenBank/DDBJ whole genome shotgun (WGS) entry which is preliminary data.</text>
</comment>
<gene>
    <name evidence="3" type="ORF">FHU34_111822</name>
</gene>
<feature type="compositionally biased region" description="Gly residues" evidence="1">
    <location>
        <begin position="99"/>
        <end position="130"/>
    </location>
</feature>
<accession>A0A561VXZ4</accession>
<dbReference type="Proteomes" id="UP000317685">
    <property type="component" value="Unassembled WGS sequence"/>
</dbReference>
<reference evidence="3 4" key="1">
    <citation type="submission" date="2019-06" db="EMBL/GenBank/DDBJ databases">
        <title>Sequencing the genomes of 1000 actinobacteria strains.</title>
        <authorList>
            <person name="Klenk H.-P."/>
        </authorList>
    </citation>
    <scope>NUCLEOTIDE SEQUENCE [LARGE SCALE GENOMIC DNA]</scope>
    <source>
        <strain evidence="3 4">DSM 45885</strain>
    </source>
</reference>